<keyword evidence="3" id="KW-1185">Reference proteome</keyword>
<dbReference type="InterPro" id="IPR006837">
    <property type="entry name" value="Divergent_DAC"/>
</dbReference>
<dbReference type="EMBL" id="CP013015">
    <property type="protein sequence ID" value="AMM40016.1"/>
    <property type="molecule type" value="Genomic_DNA"/>
</dbReference>
<evidence type="ECO:0000313" key="2">
    <source>
        <dbReference type="EMBL" id="AMM40016.1"/>
    </source>
</evidence>
<reference evidence="2 3" key="1">
    <citation type="submission" date="2015-10" db="EMBL/GenBank/DDBJ databases">
        <title>Candidatus Desulfofervidus auxilii, a hydrogenotrophic sulfate-reducing bacterium involved in the thermophilic anaerobic oxidation of methane.</title>
        <authorList>
            <person name="Krukenberg V."/>
            <person name="Richter M."/>
            <person name="Wegener G."/>
        </authorList>
    </citation>
    <scope>NUCLEOTIDE SEQUENCE [LARGE SCALE GENOMIC DNA]</scope>
    <source>
        <strain evidence="2 3">HS1</strain>
    </source>
</reference>
<feature type="transmembrane region" description="Helical" evidence="1">
    <location>
        <begin position="9"/>
        <end position="30"/>
    </location>
</feature>
<dbReference type="Proteomes" id="UP000070560">
    <property type="component" value="Chromosome"/>
</dbReference>
<dbReference type="InterPro" id="IPR011330">
    <property type="entry name" value="Glyco_hydro/deAcase_b/a-brl"/>
</dbReference>
<dbReference type="Pfam" id="PF04748">
    <property type="entry name" value="Polysacc_deac_2"/>
    <property type="match status" value="1"/>
</dbReference>
<dbReference type="Gene3D" id="3.20.20.370">
    <property type="entry name" value="Glycoside hydrolase/deacetylase"/>
    <property type="match status" value="1"/>
</dbReference>
<keyword evidence="1" id="KW-0812">Transmembrane</keyword>
<name>A0A7U4QIM2_DESA2</name>
<proteinExistence type="predicted"/>
<evidence type="ECO:0000256" key="1">
    <source>
        <dbReference type="SAM" id="Phobius"/>
    </source>
</evidence>
<dbReference type="GO" id="GO:0005975">
    <property type="term" value="P:carbohydrate metabolic process"/>
    <property type="evidence" value="ECO:0007669"/>
    <property type="project" value="InterPro"/>
</dbReference>
<dbReference type="OrthoDB" id="9784811at2"/>
<keyword evidence="1" id="KW-1133">Transmembrane helix</keyword>
<keyword evidence="1" id="KW-0472">Membrane</keyword>
<dbReference type="AlphaFoldDB" id="A0A7U4QIM2"/>
<dbReference type="RefSeq" id="WP_066060324.1">
    <property type="nucleotide sequence ID" value="NZ_CP013015.1"/>
</dbReference>
<gene>
    <name evidence="2" type="ORF">HS1_000210</name>
</gene>
<dbReference type="KEGG" id="daw:HS1_000210"/>
<dbReference type="CDD" id="cd10936">
    <property type="entry name" value="CE4_DAC2"/>
    <property type="match status" value="1"/>
</dbReference>
<protein>
    <submittedName>
        <fullName evidence="2">Sugar deacetylase</fullName>
    </submittedName>
</protein>
<organism evidence="2 3">
    <name type="scientific">Desulfofervidus auxilii</name>
    <dbReference type="NCBI Taxonomy" id="1621989"/>
    <lineage>
        <taxon>Bacteria</taxon>
        <taxon>Pseudomonadati</taxon>
        <taxon>Thermodesulfobacteriota</taxon>
        <taxon>Candidatus Desulfofervidia</taxon>
        <taxon>Candidatus Desulfofervidales</taxon>
        <taxon>Candidatus Desulfofervidaceae</taxon>
        <taxon>Candidatus Desulfofervidus</taxon>
    </lineage>
</organism>
<evidence type="ECO:0000313" key="3">
    <source>
        <dbReference type="Proteomes" id="UP000070560"/>
    </source>
</evidence>
<dbReference type="PANTHER" id="PTHR30105:SF2">
    <property type="entry name" value="DIVERGENT POLYSACCHARIDE DEACETYLASE SUPERFAMILY"/>
    <property type="match status" value="1"/>
</dbReference>
<dbReference type="PANTHER" id="PTHR30105">
    <property type="entry name" value="UNCHARACTERIZED YIBQ-RELATED"/>
    <property type="match status" value="1"/>
</dbReference>
<sequence length="387" mass="45110">MQRIRDKKILFIFLLFSSLTLIILMVFHFLKPQKPHPTYEDFSQTAIEEGIFNLNHLIAETFLHLGLEKNQWQEKIISKTWRGKTYPFIEINAQKPKALTWSTVKTSFISLAQKNPKITLRLRTPTSKKWEFYLGWNGLITHHLVFNHFLPLLPKEKPMIAIIVDDLGYDMSVVKSLINLEIPLNYAILPYLPYSKEIAELLYIHQQEEILLHLPLEPDGYHPQLNKQPGMLFLNMPPFTLKKQLTKDLEAVPYIKGVNNHMGSKFTQNPTYMKIVLREIKKRNLIFVDSFTTPKSIAYKLAQEMGVKSLRRNLFLDSTPDVNSIRQRLTTLTRWAQTQGAVLAICHPYLTTLMVLKENLPKLAMKFRFVTVSELIRHKYLAADLNK</sequence>
<dbReference type="SUPFAM" id="SSF88713">
    <property type="entry name" value="Glycoside hydrolase/deacetylase"/>
    <property type="match status" value="1"/>
</dbReference>
<accession>A0A7U4QIM2</accession>